<sequence>MSLVAHLTGTELDSIRAEVAAGRVAHTLKSLDERGGAQELVRQQYSGRYPFELMQNAADAAAEAGRMGRVRFHLSAEALLVADNGTGFGDEQIESICSLGRSSKSPAKSVGYKGLGFKSVGEITERPQIISAGARFEFDDTRVVREVSALTGQLPAGQRLPTYAFPFDVDDAVLGDDGPLVAELLAEGYQTVMRLPLRAGVGRDDVEKHLMDNVAPQLMLFLYSLEELRLTGTTDEFCAFVTREPDGGAEVVLLEADGTNTEWLVYSRRLPVSAELVAPLGEGWKQVESVTTAVAVPLGPGGPATGEAYPLHVYFPTDEAGGFAFIAHADWALHLDRRQLATTPESAAYNQALTAAVIDLLCQDVAADLAERFDDPVVPAAVLAPRGTPTGAGAELHRQLLAALKDVPFVATADAGLRMAREVEVLPPKRPDVLEFHAHADVTVRPSVAHPGIETDPRIREFVVKLGARTVPLEAALAMLRPPTQQNMRDYYEHLINWDAQVGRNAFRGALASLPCVLTRDGRVVTPKSRVFFPRTNDAIAIDLPLPIAVLPDDVEGLEAMLGQAGVSAFDWRYIVPEFLVPILTDPAQDEHARTKALDGLRAYVRSRRSGDGSLRSGVTSVLVPARAAADDHHTLAAANAVYFGAEWTGNTHLEDIYGPFEKAEFLDVPVPVDSDERAIEREFWSFLGVADSPRVLSVDTGIVRRYSNWPWAHPHAHDPLWTAWLAEQAVDAAQKCPQGHPASQHLSTSHLLDRFSELVVASDDRRLRALWASLAERWGTVYEPAMSAVFRCAHGSHAGDSNRRVMSLLRYALLVSEWVPARRDRTVVLVAPGQAWRVASGTPKHIRRRVPRLDDTLASGGGAKLINDLGVTDAARLTADALFDLLRELAQESPHAEPGADLVKAAQWSLRALDDAVRGGHHDAPNEPLSLLSTIGGAYTFATDPIVVRNPLLREACGADRAVLAADDDLRALPQLLNLVVLDDKVHPTPREYGPRPELVEVVQQHIEGAKPWMLALLRKLRPSAEEDFVRRMRRLDVRPCNELLLEYEYGGQVHPLADAVSHIATRTEPSERSGAFGSFAGTAYLEVDQVSGVPRWYDFGPQLAAYVRAENYGDQFGHLLACDDAARAQIMAAKRISRDDVRTAAEILGHAEHFDTDDLVDFPLDGDASSGAHDDGEGGRETQGGQEDGGGARPATSPRAPSTPPRTSTPPAGNPTGTAGGSAATGTDGTSGPTGAGIEPGGSSTGAPAELPELALDEIMLEDSEPGPAASGARGGGPGGGGYGGAWTPEPMVSDLDKRALGRRGELAALAAERRHVATFRSDAGHVVVHRSDLDQYAPHDIESVDEHGVSVFIEVKSTTGTDPCAPFDISQAELTQAIRYGSKYRVYRVTSVRSSTPTVTRYLNPISHVLEGNATLDLSKARMRFGREE</sequence>
<dbReference type="PANTHER" id="PTHR32387:SF0">
    <property type="entry name" value="PROTEIN NO VEIN"/>
    <property type="match status" value="1"/>
</dbReference>
<dbReference type="InterPro" id="IPR024975">
    <property type="entry name" value="NOV_C"/>
</dbReference>
<dbReference type="Proteomes" id="UP000518206">
    <property type="component" value="Unassembled WGS sequence"/>
</dbReference>
<feature type="compositionally biased region" description="Gly residues" evidence="1">
    <location>
        <begin position="1234"/>
        <end position="1246"/>
    </location>
</feature>
<dbReference type="RefSeq" id="WP_183296553.1">
    <property type="nucleotide sequence ID" value="NZ_JACHVX010000003.1"/>
</dbReference>
<evidence type="ECO:0000259" key="2">
    <source>
        <dbReference type="Pfam" id="PF13020"/>
    </source>
</evidence>
<comment type="caution">
    <text evidence="3">The sequence shown here is derived from an EMBL/GenBank/DDBJ whole genome shotgun (WGS) entry which is preliminary data.</text>
</comment>
<protein>
    <recommendedName>
        <fullName evidence="2">Protein NO VEIN C-terminal domain-containing protein</fullName>
    </recommendedName>
</protein>
<accession>A0A7W4UGI1</accession>
<gene>
    <name evidence="3" type="ORF">FHR80_002683</name>
</gene>
<reference evidence="3 4" key="1">
    <citation type="submission" date="2020-08" db="EMBL/GenBank/DDBJ databases">
        <title>The Agave Microbiome: Exploring the role of microbial communities in plant adaptations to desert environments.</title>
        <authorList>
            <person name="Partida-Martinez L.P."/>
        </authorList>
    </citation>
    <scope>NUCLEOTIDE SEQUENCE [LARGE SCALE GENOMIC DNA]</scope>
    <source>
        <strain evidence="3 4">RAS26</strain>
    </source>
</reference>
<feature type="compositionally biased region" description="Gly residues" evidence="1">
    <location>
        <begin position="1275"/>
        <end position="1287"/>
    </location>
</feature>
<feature type="compositionally biased region" description="Low complexity" evidence="1">
    <location>
        <begin position="1211"/>
        <end position="1233"/>
    </location>
</feature>
<dbReference type="NCBIfam" id="NF047352">
    <property type="entry name" value="P_loop_sacsin"/>
    <property type="match status" value="1"/>
</dbReference>
<evidence type="ECO:0000313" key="3">
    <source>
        <dbReference type="EMBL" id="MBB2923758.1"/>
    </source>
</evidence>
<dbReference type="Pfam" id="PF13020">
    <property type="entry name" value="NOV_C"/>
    <property type="match status" value="1"/>
</dbReference>
<dbReference type="EMBL" id="JACHVX010000003">
    <property type="protein sequence ID" value="MBB2923758.1"/>
    <property type="molecule type" value="Genomic_DNA"/>
</dbReference>
<evidence type="ECO:0000256" key="1">
    <source>
        <dbReference type="SAM" id="MobiDB-lite"/>
    </source>
</evidence>
<feature type="region of interest" description="Disordered" evidence="1">
    <location>
        <begin position="1266"/>
        <end position="1293"/>
    </location>
</feature>
<feature type="region of interest" description="Disordered" evidence="1">
    <location>
        <begin position="1159"/>
        <end position="1251"/>
    </location>
</feature>
<proteinExistence type="predicted"/>
<evidence type="ECO:0000313" key="4">
    <source>
        <dbReference type="Proteomes" id="UP000518206"/>
    </source>
</evidence>
<reference evidence="3 4" key="2">
    <citation type="submission" date="2020-08" db="EMBL/GenBank/DDBJ databases">
        <authorList>
            <person name="Partida-Martinez L."/>
            <person name="Huntemann M."/>
            <person name="Clum A."/>
            <person name="Wang J."/>
            <person name="Palaniappan K."/>
            <person name="Ritter S."/>
            <person name="Chen I.-M."/>
            <person name="Stamatis D."/>
            <person name="Reddy T."/>
            <person name="O'Malley R."/>
            <person name="Daum C."/>
            <person name="Shapiro N."/>
            <person name="Ivanova N."/>
            <person name="Kyrpides N."/>
            <person name="Woyke T."/>
        </authorList>
    </citation>
    <scope>NUCLEOTIDE SEQUENCE [LARGE SCALE GENOMIC DNA]</scope>
    <source>
        <strain evidence="3 4">RAS26</strain>
    </source>
</reference>
<dbReference type="InterPro" id="IPR036890">
    <property type="entry name" value="HATPase_C_sf"/>
</dbReference>
<dbReference type="PANTHER" id="PTHR32387">
    <property type="entry name" value="WU:FJ29H11"/>
    <property type="match status" value="1"/>
</dbReference>
<organism evidence="3 4">
    <name type="scientific">Cellulomonas cellasea</name>
    <dbReference type="NCBI Taxonomy" id="43670"/>
    <lineage>
        <taxon>Bacteria</taxon>
        <taxon>Bacillati</taxon>
        <taxon>Actinomycetota</taxon>
        <taxon>Actinomycetes</taxon>
        <taxon>Micrococcales</taxon>
        <taxon>Cellulomonadaceae</taxon>
        <taxon>Cellulomonas</taxon>
    </lineage>
</organism>
<feature type="domain" description="Protein NO VEIN C-terminal" evidence="2">
    <location>
        <begin position="1326"/>
        <end position="1401"/>
    </location>
</feature>
<dbReference type="Gene3D" id="3.30.565.10">
    <property type="entry name" value="Histidine kinase-like ATPase, C-terminal domain"/>
    <property type="match status" value="1"/>
</dbReference>
<dbReference type="SUPFAM" id="SSF55874">
    <property type="entry name" value="ATPase domain of HSP90 chaperone/DNA topoisomerase II/histidine kinase"/>
    <property type="match status" value="1"/>
</dbReference>
<dbReference type="InterPro" id="IPR052957">
    <property type="entry name" value="Auxin_embryo_med"/>
</dbReference>
<name>A0A7W4UGI1_9CELL</name>